<feature type="binding site" evidence="16">
    <location>
        <position position="202"/>
    </location>
    <ligand>
        <name>NADP(+)</name>
        <dbReference type="ChEBI" id="CHEBI:58349"/>
    </ligand>
</feature>
<organism evidence="19 20">
    <name type="scientific">Corynebacterium auriscanis</name>
    <dbReference type="NCBI Taxonomy" id="99807"/>
    <lineage>
        <taxon>Bacteria</taxon>
        <taxon>Bacillati</taxon>
        <taxon>Actinomycetota</taxon>
        <taxon>Actinomycetes</taxon>
        <taxon>Mycobacteriales</taxon>
        <taxon>Corynebacteriaceae</taxon>
        <taxon>Corynebacterium</taxon>
    </lineage>
</organism>
<dbReference type="GO" id="GO:0008703">
    <property type="term" value="F:5-amino-6-(5-phosphoribosylamino)uracil reductase activity"/>
    <property type="evidence" value="ECO:0007669"/>
    <property type="project" value="UniProtKB-EC"/>
</dbReference>
<feature type="binding site" evidence="16">
    <location>
        <position position="190"/>
    </location>
    <ligand>
        <name>substrate</name>
    </ligand>
</feature>
<comment type="similarity">
    <text evidence="5 14">In the C-terminal section; belongs to the HTP reductase family.</text>
</comment>
<feature type="binding site" evidence="16">
    <location>
        <position position="176"/>
    </location>
    <ligand>
        <name>NADP(+)</name>
        <dbReference type="ChEBI" id="CHEBI:58349"/>
    </ligand>
</feature>
<proteinExistence type="inferred from homology"/>
<dbReference type="RefSeq" id="WP_035113144.1">
    <property type="nucleotide sequence ID" value="NZ_CP047046.1"/>
</dbReference>
<evidence type="ECO:0000256" key="5">
    <source>
        <dbReference type="ARBA" id="ARBA00007417"/>
    </source>
</evidence>
<feature type="binding site" evidence="16">
    <location>
        <position position="275"/>
    </location>
    <ligand>
        <name>substrate</name>
    </ligand>
</feature>
<evidence type="ECO:0000256" key="8">
    <source>
        <dbReference type="ARBA" id="ARBA00022833"/>
    </source>
</evidence>
<comment type="pathway">
    <text evidence="3 14">Cofactor biosynthesis; riboflavin biosynthesis; 5-amino-6-(D-ribitylamino)uracil from GTP: step 3/4.</text>
</comment>
<evidence type="ECO:0000256" key="1">
    <source>
        <dbReference type="ARBA" id="ARBA00002151"/>
    </source>
</evidence>
<dbReference type="InterPro" id="IPR002734">
    <property type="entry name" value="RibDG_C"/>
</dbReference>
<feature type="active site" description="Proton donor" evidence="15">
    <location>
        <position position="52"/>
    </location>
</feature>
<evidence type="ECO:0000259" key="18">
    <source>
        <dbReference type="PROSITE" id="PS51747"/>
    </source>
</evidence>
<dbReference type="Pfam" id="PF01872">
    <property type="entry name" value="RibD_C"/>
    <property type="match status" value="1"/>
</dbReference>
<name>A0A0A2DNC6_9CORY</name>
<evidence type="ECO:0000256" key="11">
    <source>
        <dbReference type="ARBA" id="ARBA00023268"/>
    </source>
</evidence>
<dbReference type="UniPathway" id="UPA00275">
    <property type="reaction ID" value="UER00401"/>
</dbReference>
<dbReference type="CDD" id="cd01284">
    <property type="entry name" value="Riboflavin_deaminase-reductase"/>
    <property type="match status" value="1"/>
</dbReference>
<keyword evidence="20" id="KW-1185">Reference proteome</keyword>
<keyword evidence="10 14" id="KW-0560">Oxidoreductase</keyword>
<dbReference type="SUPFAM" id="SSF53597">
    <property type="entry name" value="Dihydrofolate reductase-like"/>
    <property type="match status" value="1"/>
</dbReference>
<feature type="binding site" evidence="17">
    <location>
        <position position="84"/>
    </location>
    <ligand>
        <name>Zn(2+)</name>
        <dbReference type="ChEBI" id="CHEBI:29105"/>
        <note>catalytic</note>
    </ligand>
</feature>
<evidence type="ECO:0000256" key="17">
    <source>
        <dbReference type="PIRSR" id="PIRSR006769-3"/>
    </source>
</evidence>
<feature type="binding site" evidence="17">
    <location>
        <position position="75"/>
    </location>
    <ligand>
        <name>Zn(2+)</name>
        <dbReference type="ChEBI" id="CHEBI:29105"/>
        <note>catalytic</note>
    </ligand>
</feature>
<dbReference type="InterPro" id="IPR024072">
    <property type="entry name" value="DHFR-like_dom_sf"/>
</dbReference>
<dbReference type="GeneID" id="300552813"/>
<feature type="binding site" evidence="16">
    <location>
        <position position="213"/>
    </location>
    <ligand>
        <name>substrate</name>
    </ligand>
</feature>
<dbReference type="GO" id="GO:0009231">
    <property type="term" value="P:riboflavin biosynthetic process"/>
    <property type="evidence" value="ECO:0007669"/>
    <property type="project" value="UniProtKB-UniPathway"/>
</dbReference>
<keyword evidence="6 14" id="KW-0686">Riboflavin biosynthesis</keyword>
<reference evidence="19 20" key="1">
    <citation type="submission" date="2014-10" db="EMBL/GenBank/DDBJ databases">
        <title>Whole Genome sequence of Corynebacterium auriscanis strain CIP 106629.</title>
        <authorList>
            <person name="Hassan S.S."/>
            <person name="Jamal S.B."/>
            <person name="Tiwari S."/>
            <person name="Oliveira L.D.C."/>
            <person name="Souza F."/>
            <person name="Mariano D.C."/>
            <person name="Almeida S."/>
            <person name="Dorella F."/>
            <person name="Pereira F."/>
            <person name="Carvalho A."/>
            <person name="Leal C.A."/>
            <person name="Soares S.D.C."/>
            <person name="Figueiredo H.C."/>
            <person name="Silva A."/>
            <person name="Azevedo V.A."/>
        </authorList>
    </citation>
    <scope>NUCLEOTIDE SEQUENCE [LARGE SCALE GENOMIC DNA]</scope>
    <source>
        <strain evidence="19 20">CIP 106629</strain>
    </source>
</reference>
<feature type="binding site" evidence="16">
    <location>
        <begin position="277"/>
        <end position="283"/>
    </location>
    <ligand>
        <name>NADP(+)</name>
        <dbReference type="ChEBI" id="CHEBI:58349"/>
    </ligand>
</feature>
<dbReference type="InterPro" id="IPR050765">
    <property type="entry name" value="Riboflavin_Biosynth_HTPR"/>
</dbReference>
<comment type="caution">
    <text evidence="19">The sequence shown here is derived from an EMBL/GenBank/DDBJ whole genome shotgun (WGS) entry which is preliminary data.</text>
</comment>
<evidence type="ECO:0000256" key="2">
    <source>
        <dbReference type="ARBA" id="ARBA00004882"/>
    </source>
</evidence>
<dbReference type="InterPro" id="IPR016193">
    <property type="entry name" value="Cytidine_deaminase-like"/>
</dbReference>
<feature type="binding site" evidence="16">
    <location>
        <position position="174"/>
    </location>
    <ligand>
        <name>substrate</name>
    </ligand>
</feature>
<dbReference type="PIRSF" id="PIRSF006769">
    <property type="entry name" value="RibD"/>
    <property type="match status" value="1"/>
</dbReference>
<dbReference type="PROSITE" id="PS00903">
    <property type="entry name" value="CYT_DCMP_DEAMINASES_1"/>
    <property type="match status" value="1"/>
</dbReference>
<evidence type="ECO:0000256" key="7">
    <source>
        <dbReference type="ARBA" id="ARBA00022723"/>
    </source>
</evidence>
<evidence type="ECO:0000313" key="20">
    <source>
        <dbReference type="Proteomes" id="UP000030145"/>
    </source>
</evidence>
<dbReference type="Proteomes" id="UP000030145">
    <property type="component" value="Unassembled WGS sequence"/>
</dbReference>
<evidence type="ECO:0000256" key="15">
    <source>
        <dbReference type="PIRSR" id="PIRSR006769-1"/>
    </source>
</evidence>
<dbReference type="Gene3D" id="3.40.140.10">
    <property type="entry name" value="Cytidine Deaminase, domain 2"/>
    <property type="match status" value="1"/>
</dbReference>
<keyword evidence="11" id="KW-0511">Multifunctional enzyme</keyword>
<comment type="cofactor">
    <cofactor evidence="14 17">
        <name>Zn(2+)</name>
        <dbReference type="ChEBI" id="CHEBI:29105"/>
    </cofactor>
    <text evidence="14 17">Binds 1 zinc ion.</text>
</comment>
<evidence type="ECO:0000256" key="9">
    <source>
        <dbReference type="ARBA" id="ARBA00022857"/>
    </source>
</evidence>
<evidence type="ECO:0000256" key="3">
    <source>
        <dbReference type="ARBA" id="ARBA00004910"/>
    </source>
</evidence>
<evidence type="ECO:0000256" key="12">
    <source>
        <dbReference type="ARBA" id="ARBA00049861"/>
    </source>
</evidence>
<protein>
    <recommendedName>
        <fullName evidence="14">Riboflavin biosynthesis protein RibD</fullName>
    </recommendedName>
    <domain>
        <recommendedName>
            <fullName evidence="14">Diaminohydroxyphosphoribosylaminopyrimidine deaminase</fullName>
            <shortName evidence="14">DRAP deaminase</shortName>
            <ecNumber evidence="14">3.5.4.26</ecNumber>
        </recommendedName>
        <alternativeName>
            <fullName evidence="14">Riboflavin-specific deaminase</fullName>
        </alternativeName>
    </domain>
    <domain>
        <recommendedName>
            <fullName evidence="14">5-amino-6-(5-phosphoribosylamino)uracil reductase</fullName>
            <ecNumber evidence="14">1.1.1.193</ecNumber>
        </recommendedName>
        <alternativeName>
            <fullName evidence="14">HTP reductase</fullName>
        </alternativeName>
    </domain>
</protein>
<evidence type="ECO:0000256" key="13">
    <source>
        <dbReference type="ARBA" id="ARBA00049886"/>
    </source>
</evidence>
<feature type="domain" description="CMP/dCMP-type deaminase" evidence="18">
    <location>
        <begin position="1"/>
        <end position="122"/>
    </location>
</feature>
<evidence type="ECO:0000313" key="19">
    <source>
        <dbReference type="EMBL" id="KGM19287.1"/>
    </source>
</evidence>
<feature type="binding site" evidence="17">
    <location>
        <position position="50"/>
    </location>
    <ligand>
        <name>Zn(2+)</name>
        <dbReference type="ChEBI" id="CHEBI:29105"/>
        <note>catalytic</note>
    </ligand>
</feature>
<evidence type="ECO:0000256" key="14">
    <source>
        <dbReference type="PIRNR" id="PIRNR006769"/>
    </source>
</evidence>
<feature type="binding site" evidence="16">
    <location>
        <position position="210"/>
    </location>
    <ligand>
        <name>substrate</name>
    </ligand>
</feature>
<keyword evidence="7 14" id="KW-0479">Metal-binding</keyword>
<dbReference type="EC" id="3.5.4.26" evidence="14"/>
<dbReference type="EC" id="1.1.1.193" evidence="14"/>
<dbReference type="InterPro" id="IPR016192">
    <property type="entry name" value="APOBEC/CMP_deaminase_Zn-bd"/>
</dbReference>
<dbReference type="AlphaFoldDB" id="A0A0A2DNC6"/>
<dbReference type="InterPro" id="IPR002125">
    <property type="entry name" value="CMP_dCMP_dom"/>
</dbReference>
<dbReference type="InterPro" id="IPR004794">
    <property type="entry name" value="Eubact_RibD"/>
</dbReference>
<dbReference type="GO" id="GO:0008835">
    <property type="term" value="F:diaminohydroxyphosphoribosylaminopyrimidine deaminase activity"/>
    <property type="evidence" value="ECO:0007669"/>
    <property type="project" value="UniProtKB-EC"/>
</dbReference>
<evidence type="ECO:0000256" key="6">
    <source>
        <dbReference type="ARBA" id="ARBA00022619"/>
    </source>
</evidence>
<evidence type="ECO:0000256" key="4">
    <source>
        <dbReference type="ARBA" id="ARBA00005259"/>
    </source>
</evidence>
<gene>
    <name evidence="19" type="ORF">MA47_01485</name>
</gene>
<evidence type="ECO:0000256" key="16">
    <source>
        <dbReference type="PIRSR" id="PIRSR006769-2"/>
    </source>
</evidence>
<dbReference type="PANTHER" id="PTHR38011">
    <property type="entry name" value="DIHYDROFOLATE REDUCTASE FAMILY PROTEIN (AFU_ORTHOLOGUE AFUA_8G06820)"/>
    <property type="match status" value="1"/>
</dbReference>
<dbReference type="PROSITE" id="PS51747">
    <property type="entry name" value="CYT_DCMP_DEAMINASES_2"/>
    <property type="match status" value="1"/>
</dbReference>
<keyword evidence="9 14" id="KW-0521">NADP</keyword>
<dbReference type="EMBL" id="JRVJ01000002">
    <property type="protein sequence ID" value="KGM19287.1"/>
    <property type="molecule type" value="Genomic_DNA"/>
</dbReference>
<keyword evidence="14" id="KW-0378">Hydrolase</keyword>
<dbReference type="Pfam" id="PF00383">
    <property type="entry name" value="dCMP_cyt_deam_1"/>
    <property type="match status" value="1"/>
</dbReference>
<feature type="binding site" evidence="16">
    <location>
        <position position="206"/>
    </location>
    <ligand>
        <name>substrate</name>
    </ligand>
</feature>
<feature type="binding site" evidence="16">
    <location>
        <position position="160"/>
    </location>
    <ligand>
        <name>NADP(+)</name>
        <dbReference type="ChEBI" id="CHEBI:58349"/>
    </ligand>
</feature>
<dbReference type="Gene3D" id="3.40.430.10">
    <property type="entry name" value="Dihydrofolate Reductase, subunit A"/>
    <property type="match status" value="1"/>
</dbReference>
<dbReference type="PANTHER" id="PTHR38011:SF7">
    <property type="entry name" value="2,5-DIAMINO-6-RIBOSYLAMINO-4(3H)-PYRIMIDINONE 5'-PHOSPHATE REDUCTASE"/>
    <property type="match status" value="1"/>
</dbReference>
<keyword evidence="8 14" id="KW-0862">Zinc</keyword>
<dbReference type="GO" id="GO:0008270">
    <property type="term" value="F:zinc ion binding"/>
    <property type="evidence" value="ECO:0007669"/>
    <property type="project" value="InterPro"/>
</dbReference>
<comment type="similarity">
    <text evidence="4 14">In the N-terminal section; belongs to the cytidine and deoxycytidylate deaminase family.</text>
</comment>
<comment type="catalytic activity">
    <reaction evidence="12 14">
        <text>5-amino-6-(5-phospho-D-ribitylamino)uracil + NADP(+) = 5-amino-6-(5-phospho-D-ribosylamino)uracil + NADPH + H(+)</text>
        <dbReference type="Rhea" id="RHEA:17845"/>
        <dbReference type="ChEBI" id="CHEBI:15378"/>
        <dbReference type="ChEBI" id="CHEBI:57783"/>
        <dbReference type="ChEBI" id="CHEBI:58349"/>
        <dbReference type="ChEBI" id="CHEBI:58421"/>
        <dbReference type="ChEBI" id="CHEBI:58453"/>
        <dbReference type="EC" id="1.1.1.193"/>
    </reaction>
</comment>
<evidence type="ECO:0000256" key="10">
    <source>
        <dbReference type="ARBA" id="ARBA00023002"/>
    </source>
</evidence>
<dbReference type="NCBIfam" id="TIGR00326">
    <property type="entry name" value="eubact_ribD"/>
    <property type="match status" value="1"/>
</dbReference>
<comment type="function">
    <text evidence="1 14">Converts 2,5-diamino-6-(ribosylamino)-4(3h)-pyrimidinone 5'-phosphate into 5-amino-6-(ribosylamino)-2,4(1h,3h)-pyrimidinedione 5'-phosphate.</text>
</comment>
<accession>A0A0A2DNC6</accession>
<sequence length="350" mass="36994">MLPDFFADATRLSWSAFGSTSPNPPVGAVIEDTSGNVVGRGATEPAGGRHAEIVALAEAGERARGGRAIVTLEPCNHFGRTGPCSHALITAGIARVDYLFADPFEPASGGADALRAAGIEVHGPYLPHPDQLDSWTPVQAVEAWLRGVKNKRPYVILKMAATLDGRVAAADRTSQWITGDVARQHAHTRRAQVDAIVVGTGTVLSDDPKLTARNATGDTLPPAIQPLRVVVGETPIPETATLWAQPGETVVMPTRDVREVLRHLHDREVVTVLVEGGPTLAAAFLDAGMVDEINFYGAPALLGAGVNAVHGHGMGLGDTIAHIQRFTPREVHRLGNDIGWILTAKPSHTT</sequence>
<comment type="pathway">
    <text evidence="2 14">Cofactor biosynthesis; riboflavin biosynthesis; 5-amino-6-(D-ribitylamino)uracil from GTP: step 2/4.</text>
</comment>
<dbReference type="SUPFAM" id="SSF53927">
    <property type="entry name" value="Cytidine deaminase-like"/>
    <property type="match status" value="1"/>
</dbReference>
<comment type="catalytic activity">
    <reaction evidence="13 14">
        <text>2,5-diamino-6-hydroxy-4-(5-phosphoribosylamino)-pyrimidine + H2O + H(+) = 5-amino-6-(5-phospho-D-ribosylamino)uracil + NH4(+)</text>
        <dbReference type="Rhea" id="RHEA:21868"/>
        <dbReference type="ChEBI" id="CHEBI:15377"/>
        <dbReference type="ChEBI" id="CHEBI:15378"/>
        <dbReference type="ChEBI" id="CHEBI:28938"/>
        <dbReference type="ChEBI" id="CHEBI:58453"/>
        <dbReference type="ChEBI" id="CHEBI:58614"/>
        <dbReference type="EC" id="3.5.4.26"/>
    </reaction>
</comment>